<gene>
    <name evidence="5" type="primary">LOC106819677</name>
</gene>
<evidence type="ECO:0000259" key="3">
    <source>
        <dbReference type="Pfam" id="PF00326"/>
    </source>
</evidence>
<protein>
    <submittedName>
        <fullName evidence="5">Acylamino-acid-releasing enzyme-like</fullName>
    </submittedName>
</protein>
<dbReference type="PANTHER" id="PTHR42776:SF4">
    <property type="entry name" value="ACYLAMINO-ACID-RELEASING ENZYME"/>
    <property type="match status" value="1"/>
</dbReference>
<accession>A0ABM1F5P0</accession>
<feature type="domain" description="Peptidase S9 prolyl oligopeptidase catalytic" evidence="3">
    <location>
        <begin position="92"/>
        <end position="260"/>
    </location>
</feature>
<evidence type="ECO:0000313" key="4">
    <source>
        <dbReference type="Proteomes" id="UP000695022"/>
    </source>
</evidence>
<name>A0ABM1F5P0_PRICU</name>
<proteinExistence type="predicted"/>
<organism evidence="4 5">
    <name type="scientific">Priapulus caudatus</name>
    <name type="common">Priapulid worm</name>
    <dbReference type="NCBI Taxonomy" id="37621"/>
    <lineage>
        <taxon>Eukaryota</taxon>
        <taxon>Metazoa</taxon>
        <taxon>Ecdysozoa</taxon>
        <taxon>Scalidophora</taxon>
        <taxon>Priapulida</taxon>
        <taxon>Priapulimorpha</taxon>
        <taxon>Priapulimorphida</taxon>
        <taxon>Priapulidae</taxon>
        <taxon>Priapulus</taxon>
    </lineage>
</organism>
<reference evidence="5" key="1">
    <citation type="submission" date="2025-08" db="UniProtKB">
        <authorList>
            <consortium name="RefSeq"/>
        </authorList>
    </citation>
    <scope>IDENTIFICATION</scope>
</reference>
<dbReference type="PANTHER" id="PTHR42776">
    <property type="entry name" value="SERINE PEPTIDASE S9 FAMILY MEMBER"/>
    <property type="match status" value="1"/>
</dbReference>
<dbReference type="InterPro" id="IPR001375">
    <property type="entry name" value="Peptidase_S9_cat"/>
</dbReference>
<feature type="region of interest" description="Disordered" evidence="2">
    <location>
        <begin position="254"/>
        <end position="290"/>
    </location>
</feature>
<dbReference type="SUPFAM" id="SSF53474">
    <property type="entry name" value="alpha/beta-Hydrolases"/>
    <property type="match status" value="1"/>
</dbReference>
<feature type="compositionally biased region" description="Basic and acidic residues" evidence="2">
    <location>
        <begin position="266"/>
        <end position="275"/>
    </location>
</feature>
<dbReference type="GeneID" id="106819677"/>
<dbReference type="RefSeq" id="XP_014679761.1">
    <property type="nucleotide sequence ID" value="XM_014824275.1"/>
</dbReference>
<keyword evidence="1" id="KW-0378">Hydrolase</keyword>
<feature type="non-terminal residue" evidence="5">
    <location>
        <position position="1"/>
    </location>
</feature>
<dbReference type="Proteomes" id="UP000695022">
    <property type="component" value="Unplaced"/>
</dbReference>
<evidence type="ECO:0000313" key="5">
    <source>
        <dbReference type="RefSeq" id="XP_014679761.1"/>
    </source>
</evidence>
<evidence type="ECO:0000256" key="1">
    <source>
        <dbReference type="ARBA" id="ARBA00022801"/>
    </source>
</evidence>
<dbReference type="Gene3D" id="3.40.50.1820">
    <property type="entry name" value="alpha/beta hydrolase"/>
    <property type="match status" value="1"/>
</dbReference>
<keyword evidence="4" id="KW-1185">Reference proteome</keyword>
<dbReference type="Pfam" id="PF00326">
    <property type="entry name" value="Peptidase_S9"/>
    <property type="match status" value="1"/>
</dbReference>
<sequence>RLAKLLPAGGEGNINWFDLDPATLLDDLTWEVQVFQPKCVNPDYPDLHFEGILILPKPSETEKEGSKAGEAGKPPLIIFPHGGPHSVHLAGWNLYVAGFARLGFAMMLVNYRGSTGFGDDGIFSLLGNCGKQDVADCQQCADELVASGVVDGNRVVCFGGSYGGFLVAHLIGRYPDFYKAAECRNPVTNIATKLGGSDIPDWSYVEGGLGAFHFGRVPTPADLEKMLNDSPIVLADKMKTPLLLMIGGADKMVPPQQGHELQSTEGETRARQDVRCRRRPRPLQGRPGGGPVCANQPLVPAVHRVLRRRRRRHRSGGRLDSNLRAAAMFDSSYARAYLCTVAMFDSSYARAYLRMAAMFDSSYARAYLRTAAIFYLSFARTWFCGGVFPGDCGSQRHS</sequence>
<dbReference type="InterPro" id="IPR029058">
    <property type="entry name" value="AB_hydrolase_fold"/>
</dbReference>
<evidence type="ECO:0000256" key="2">
    <source>
        <dbReference type="SAM" id="MobiDB-lite"/>
    </source>
</evidence>